<evidence type="ECO:0000313" key="7">
    <source>
        <dbReference type="EMBL" id="QKH36193.1"/>
    </source>
</evidence>
<dbReference type="AlphaFoldDB" id="A0A7D4HTP9"/>
<dbReference type="GO" id="GO:0003700">
    <property type="term" value="F:DNA-binding transcription factor activity"/>
    <property type="evidence" value="ECO:0007669"/>
    <property type="project" value="InterPro"/>
</dbReference>
<dbReference type="KEGG" id="apes:FOC84_15045"/>
<dbReference type="PANTHER" id="PTHR46577:SF2">
    <property type="entry name" value="TRANSCRIPTIONAL REGULATORY PROTEIN"/>
    <property type="match status" value="1"/>
</dbReference>
<dbReference type="Pfam" id="PF00155">
    <property type="entry name" value="Aminotran_1_2"/>
    <property type="match status" value="1"/>
</dbReference>
<dbReference type="GO" id="GO:0008483">
    <property type="term" value="F:transaminase activity"/>
    <property type="evidence" value="ECO:0007669"/>
    <property type="project" value="UniProtKB-KW"/>
</dbReference>
<dbReference type="CDD" id="cd07377">
    <property type="entry name" value="WHTH_GntR"/>
    <property type="match status" value="1"/>
</dbReference>
<dbReference type="InterPro" id="IPR036390">
    <property type="entry name" value="WH_DNA-bd_sf"/>
</dbReference>
<evidence type="ECO:0000256" key="4">
    <source>
        <dbReference type="ARBA" id="ARBA00023125"/>
    </source>
</evidence>
<dbReference type="Gene3D" id="3.40.640.10">
    <property type="entry name" value="Type I PLP-dependent aspartate aminotransferase-like (Major domain)"/>
    <property type="match status" value="1"/>
</dbReference>
<evidence type="ECO:0000256" key="5">
    <source>
        <dbReference type="ARBA" id="ARBA00023163"/>
    </source>
</evidence>
<comment type="similarity">
    <text evidence="1">In the C-terminal section; belongs to the class-I pyridoxal-phosphate-dependent aminotransferase family.</text>
</comment>
<reference evidence="7 8" key="1">
    <citation type="submission" date="2020-05" db="EMBL/GenBank/DDBJ databases">
        <title>FDA dAtabase for Regulatory Grade micrObial Sequences (FDA-ARGOS): Supporting development and validation of Infectious Disease Dx tests.</title>
        <authorList>
            <person name="Sproer C."/>
            <person name="Gronow S."/>
            <person name="Severitt S."/>
            <person name="Schroder I."/>
            <person name="Tallon L."/>
            <person name="Sadzewicz L."/>
            <person name="Zhao X."/>
            <person name="Vavikolanu K."/>
            <person name="Mehta A."/>
            <person name="Aluvathingal J."/>
            <person name="Nadendla S."/>
            <person name="Myers T."/>
            <person name="Yan Y."/>
            <person name="Sichtig H."/>
        </authorList>
    </citation>
    <scope>NUCLEOTIDE SEQUENCE [LARGE SCALE GENOMIC DNA]</scope>
    <source>
        <strain evidence="7 8">FDAARGOS_790</strain>
    </source>
</reference>
<accession>A0A7D4HTP9</accession>
<keyword evidence="8" id="KW-1185">Reference proteome</keyword>
<evidence type="ECO:0000256" key="3">
    <source>
        <dbReference type="ARBA" id="ARBA00023015"/>
    </source>
</evidence>
<dbReference type="RefSeq" id="WP_173145104.1">
    <property type="nucleotide sequence ID" value="NZ_CP053985.1"/>
</dbReference>
<evidence type="ECO:0000313" key="8">
    <source>
        <dbReference type="Proteomes" id="UP000500970"/>
    </source>
</evidence>
<keyword evidence="5" id="KW-0804">Transcription</keyword>
<dbReference type="SUPFAM" id="SSF53383">
    <property type="entry name" value="PLP-dependent transferases"/>
    <property type="match status" value="1"/>
</dbReference>
<dbReference type="InterPro" id="IPR004839">
    <property type="entry name" value="Aminotransferase_I/II_large"/>
</dbReference>
<protein>
    <submittedName>
        <fullName evidence="7">PLP-dependent aminotransferase family protein</fullName>
    </submittedName>
</protein>
<dbReference type="SMART" id="SM00345">
    <property type="entry name" value="HTH_GNTR"/>
    <property type="match status" value="1"/>
</dbReference>
<keyword evidence="2" id="KW-0663">Pyridoxal phosphate</keyword>
<dbReference type="InterPro" id="IPR000524">
    <property type="entry name" value="Tscrpt_reg_HTH_GntR"/>
</dbReference>
<name>A0A7D4HTP9_9BURK</name>
<keyword evidence="7" id="KW-0808">Transferase</keyword>
<dbReference type="InterPro" id="IPR015421">
    <property type="entry name" value="PyrdxlP-dep_Trfase_major"/>
</dbReference>
<dbReference type="PANTHER" id="PTHR46577">
    <property type="entry name" value="HTH-TYPE TRANSCRIPTIONAL REGULATORY PROTEIN GABR"/>
    <property type="match status" value="1"/>
</dbReference>
<sequence>MREDSSTAYRWLQVSLDKSARGNLVKQIVEEFDKQLAGGAIKPGDKLPSVRYLSKFWQVSTFTVVESYERLIAAGRIVSRRGAGYYVESRQPRVAAPDLGNMGRGGEFSLHTFAADRYQSDARVLPAGAGWLPADWHSEGLIQEAARRALRIHPNKLVGYGNVHGLPELRQVLAQRLCKHLMDADESNVLLTRSATHAFDLILRTLTRPGDRVLIESPGYLNMSALVSQNGCVPVAVDRSCTGLDMEQVDRLAVEHRPKLAFINTVLQNPLGTTLSTVQCHQLLRLAEQHDFLIVEDDIFREFAEPQDASLAAMDGLCRVIRVDSTSKTLSPFLRVGSIYADDARITEIASVKMKTGLTSSELDERVALEVLTSTEYRRCVSRLHHRLESAQASAPRRLKELGLAAMTAPSAGMFICASMLDPALSAPAIARRAKTAGLLLWPGELFTAGKPENAWFRFNVAYLGHPKLASFFSRLG</sequence>
<dbReference type="Proteomes" id="UP000500970">
    <property type="component" value="Chromosome"/>
</dbReference>
<dbReference type="InterPro" id="IPR015424">
    <property type="entry name" value="PyrdxlP-dep_Trfase"/>
</dbReference>
<dbReference type="Gene3D" id="3.90.1150.10">
    <property type="entry name" value="Aspartate Aminotransferase, domain 1"/>
    <property type="match status" value="1"/>
</dbReference>
<keyword evidence="4" id="KW-0238">DNA-binding</keyword>
<feature type="domain" description="HTH gntR-type" evidence="6">
    <location>
        <begin position="22"/>
        <end position="90"/>
    </location>
</feature>
<dbReference type="InterPro" id="IPR036388">
    <property type="entry name" value="WH-like_DNA-bd_sf"/>
</dbReference>
<gene>
    <name evidence="7" type="ORF">FOC84_15045</name>
</gene>
<dbReference type="Gene3D" id="1.10.10.10">
    <property type="entry name" value="Winged helix-like DNA-binding domain superfamily/Winged helix DNA-binding domain"/>
    <property type="match status" value="1"/>
</dbReference>
<dbReference type="InterPro" id="IPR015422">
    <property type="entry name" value="PyrdxlP-dep_Trfase_small"/>
</dbReference>
<evidence type="ECO:0000259" key="6">
    <source>
        <dbReference type="PROSITE" id="PS50949"/>
    </source>
</evidence>
<keyword evidence="3" id="KW-0805">Transcription regulation</keyword>
<dbReference type="Pfam" id="PF00392">
    <property type="entry name" value="GntR"/>
    <property type="match status" value="1"/>
</dbReference>
<organism evidence="7 8">
    <name type="scientific">Achromobacter pestifer</name>
    <dbReference type="NCBI Taxonomy" id="1353889"/>
    <lineage>
        <taxon>Bacteria</taxon>
        <taxon>Pseudomonadati</taxon>
        <taxon>Pseudomonadota</taxon>
        <taxon>Betaproteobacteria</taxon>
        <taxon>Burkholderiales</taxon>
        <taxon>Alcaligenaceae</taxon>
        <taxon>Achromobacter</taxon>
    </lineage>
</organism>
<dbReference type="SUPFAM" id="SSF46785">
    <property type="entry name" value="Winged helix' DNA-binding domain"/>
    <property type="match status" value="1"/>
</dbReference>
<dbReference type="EMBL" id="CP053985">
    <property type="protein sequence ID" value="QKH36193.1"/>
    <property type="molecule type" value="Genomic_DNA"/>
</dbReference>
<dbReference type="PROSITE" id="PS50949">
    <property type="entry name" value="HTH_GNTR"/>
    <property type="match status" value="1"/>
</dbReference>
<evidence type="ECO:0000256" key="1">
    <source>
        <dbReference type="ARBA" id="ARBA00005384"/>
    </source>
</evidence>
<dbReference type="CDD" id="cd00609">
    <property type="entry name" value="AAT_like"/>
    <property type="match status" value="1"/>
</dbReference>
<dbReference type="GO" id="GO:0030170">
    <property type="term" value="F:pyridoxal phosphate binding"/>
    <property type="evidence" value="ECO:0007669"/>
    <property type="project" value="InterPro"/>
</dbReference>
<evidence type="ECO:0000256" key="2">
    <source>
        <dbReference type="ARBA" id="ARBA00022898"/>
    </source>
</evidence>
<proteinExistence type="inferred from homology"/>
<dbReference type="InterPro" id="IPR051446">
    <property type="entry name" value="HTH_trans_reg/aminotransferase"/>
</dbReference>
<dbReference type="GO" id="GO:0003677">
    <property type="term" value="F:DNA binding"/>
    <property type="evidence" value="ECO:0007669"/>
    <property type="project" value="UniProtKB-KW"/>
</dbReference>
<keyword evidence="7" id="KW-0032">Aminotransferase</keyword>